<dbReference type="InterPro" id="IPR040442">
    <property type="entry name" value="Pyrv_kinase-like_dom_sf"/>
</dbReference>
<dbReference type="InterPro" id="IPR036918">
    <property type="entry name" value="Pyrv_Knase_C_sf"/>
</dbReference>
<evidence type="ECO:0000313" key="16">
    <source>
        <dbReference type="EMBL" id="HGI44119.1"/>
    </source>
</evidence>
<keyword evidence="11 16" id="KW-0670">Pyruvate</keyword>
<evidence type="ECO:0000256" key="12">
    <source>
        <dbReference type="NCBIfam" id="TIGR01064"/>
    </source>
</evidence>
<dbReference type="SUPFAM" id="SSF51621">
    <property type="entry name" value="Phosphoenolpyruvate/pyruvate domain"/>
    <property type="match status" value="1"/>
</dbReference>
<keyword evidence="4 13" id="KW-0808">Transferase</keyword>
<evidence type="ECO:0000256" key="8">
    <source>
        <dbReference type="ARBA" id="ARBA00022840"/>
    </source>
</evidence>
<reference evidence="16" key="1">
    <citation type="journal article" date="2020" name="mSystems">
        <title>Genome- and Community-Level Interaction Insights into Carbon Utilization and Element Cycling Functions of Hydrothermarchaeota in Hydrothermal Sediment.</title>
        <authorList>
            <person name="Zhou Z."/>
            <person name="Liu Y."/>
            <person name="Xu W."/>
            <person name="Pan J."/>
            <person name="Luo Z.H."/>
            <person name="Li M."/>
        </authorList>
    </citation>
    <scope>NUCLEOTIDE SEQUENCE [LARGE SCALE GENOMIC DNA]</scope>
    <source>
        <strain evidence="16">SpSt-735</strain>
    </source>
</reference>
<evidence type="ECO:0000259" key="14">
    <source>
        <dbReference type="Pfam" id="PF00224"/>
    </source>
</evidence>
<dbReference type="Gene3D" id="3.40.1380.20">
    <property type="entry name" value="Pyruvate kinase, C-terminal domain"/>
    <property type="match status" value="1"/>
</dbReference>
<evidence type="ECO:0000256" key="10">
    <source>
        <dbReference type="ARBA" id="ARBA00023152"/>
    </source>
</evidence>
<evidence type="ECO:0000256" key="1">
    <source>
        <dbReference type="ARBA" id="ARBA00004997"/>
    </source>
</evidence>
<dbReference type="GO" id="GO:0000287">
    <property type="term" value="F:magnesium ion binding"/>
    <property type="evidence" value="ECO:0007669"/>
    <property type="project" value="UniProtKB-UniRule"/>
</dbReference>
<feature type="domain" description="Pyruvate kinase C-terminal" evidence="15">
    <location>
        <begin position="355"/>
        <end position="463"/>
    </location>
</feature>
<evidence type="ECO:0000256" key="2">
    <source>
        <dbReference type="ARBA" id="ARBA00008663"/>
    </source>
</evidence>
<keyword evidence="9 13" id="KW-0460">Magnesium</keyword>
<keyword evidence="10 13" id="KW-0324">Glycolysis</keyword>
<dbReference type="InterPro" id="IPR015795">
    <property type="entry name" value="Pyrv_Knase_C"/>
</dbReference>
<keyword evidence="7 13" id="KW-0418">Kinase</keyword>
<dbReference type="GO" id="GO:0030955">
    <property type="term" value="F:potassium ion binding"/>
    <property type="evidence" value="ECO:0007669"/>
    <property type="project" value="UniProtKB-UniRule"/>
</dbReference>
<dbReference type="InterPro" id="IPR015806">
    <property type="entry name" value="Pyrv_Knase_insert_dom_sf"/>
</dbReference>
<dbReference type="EC" id="2.7.1.40" evidence="3 12"/>
<dbReference type="PROSITE" id="PS00110">
    <property type="entry name" value="PYRUVATE_KINASE"/>
    <property type="match status" value="1"/>
</dbReference>
<keyword evidence="8" id="KW-0067">ATP-binding</keyword>
<dbReference type="InterPro" id="IPR015813">
    <property type="entry name" value="Pyrv/PenolPyrv_kinase-like_dom"/>
</dbReference>
<dbReference type="NCBIfam" id="TIGR01064">
    <property type="entry name" value="pyruv_kin"/>
    <property type="match status" value="1"/>
</dbReference>
<evidence type="ECO:0000256" key="9">
    <source>
        <dbReference type="ARBA" id="ARBA00022842"/>
    </source>
</evidence>
<keyword evidence="5" id="KW-0479">Metal-binding</keyword>
<proteinExistence type="inferred from homology"/>
<dbReference type="EMBL" id="DTFI01000192">
    <property type="protein sequence ID" value="HGI44119.1"/>
    <property type="molecule type" value="Genomic_DNA"/>
</dbReference>
<evidence type="ECO:0000256" key="7">
    <source>
        <dbReference type="ARBA" id="ARBA00022777"/>
    </source>
</evidence>
<dbReference type="GO" id="GO:0004743">
    <property type="term" value="F:pyruvate kinase activity"/>
    <property type="evidence" value="ECO:0007669"/>
    <property type="project" value="UniProtKB-UniRule"/>
</dbReference>
<accession>A0A7C4BBD9</accession>
<evidence type="ECO:0000259" key="15">
    <source>
        <dbReference type="Pfam" id="PF02887"/>
    </source>
</evidence>
<feature type="domain" description="Pyruvate kinase barrel" evidence="14">
    <location>
        <begin position="9"/>
        <end position="325"/>
    </location>
</feature>
<evidence type="ECO:0000256" key="4">
    <source>
        <dbReference type="ARBA" id="ARBA00022679"/>
    </source>
</evidence>
<evidence type="ECO:0000256" key="13">
    <source>
        <dbReference type="RuleBase" id="RU000504"/>
    </source>
</evidence>
<dbReference type="GO" id="GO:0016301">
    <property type="term" value="F:kinase activity"/>
    <property type="evidence" value="ECO:0007669"/>
    <property type="project" value="UniProtKB-KW"/>
</dbReference>
<sequence>MQRGASVPRQTKIVATVGPASWSEEMLSAMLREGVEAFRFNFSHADYERFELVAKFLRSHETPLRPVTLVADLQGPVVRLGEFEELFVRAGERVTFCLPDAKSSGCAPMEEPVFQIASEEDLLLIEAGRLAFRVLRNDGRTMLAQALVDGVLKPRKTVAVKGKELPLPSPTPKDLRDMKFAVEHGFDVIALSFVRRREDVRRTREVLEDMGFEEVRLVAKIETRSAVEHLEEVLDAADAVLVARGDLAAYFELEQIYAIQEQILRRARAAGKPAIVATQLLESMVENPLPTRSEVVDVITAVRMGADALTLAGETAAGRYPLEAVRWLKRIILEAEKISGEGDELQPRPENTYDVIAQGVVKLSEMLAGKVLAFSEKGNTARRLAKYKPKIPVYVYTNRAPTARYINLLRGVKPVYHPGLSKSSSALFESMLEHALNAGLVSSGDIVVFTAGRRAGATDLITVERVKPHPL</sequence>
<name>A0A7C4BBD9_THEPE</name>
<comment type="caution">
    <text evidence="16">The sequence shown here is derived from an EMBL/GenBank/DDBJ whole genome shotgun (WGS) entry which is preliminary data.</text>
</comment>
<dbReference type="SUPFAM" id="SSF50800">
    <property type="entry name" value="PK beta-barrel domain-like"/>
    <property type="match status" value="1"/>
</dbReference>
<dbReference type="Gene3D" id="3.20.20.60">
    <property type="entry name" value="Phosphoenolpyruvate-binding domains"/>
    <property type="match status" value="1"/>
</dbReference>
<dbReference type="PRINTS" id="PR01050">
    <property type="entry name" value="PYRUVTKNASE"/>
</dbReference>
<comment type="catalytic activity">
    <reaction evidence="13">
        <text>pyruvate + ATP = phosphoenolpyruvate + ADP + H(+)</text>
        <dbReference type="Rhea" id="RHEA:18157"/>
        <dbReference type="ChEBI" id="CHEBI:15361"/>
        <dbReference type="ChEBI" id="CHEBI:15378"/>
        <dbReference type="ChEBI" id="CHEBI:30616"/>
        <dbReference type="ChEBI" id="CHEBI:58702"/>
        <dbReference type="ChEBI" id="CHEBI:456216"/>
        <dbReference type="EC" id="2.7.1.40"/>
    </reaction>
</comment>
<protein>
    <recommendedName>
        <fullName evidence="3 12">Pyruvate kinase</fullName>
        <ecNumber evidence="3 12">2.7.1.40</ecNumber>
    </recommendedName>
</protein>
<dbReference type="PANTHER" id="PTHR11817">
    <property type="entry name" value="PYRUVATE KINASE"/>
    <property type="match status" value="1"/>
</dbReference>
<keyword evidence="6" id="KW-0547">Nucleotide-binding</keyword>
<dbReference type="InterPro" id="IPR001697">
    <property type="entry name" value="Pyr_Knase"/>
</dbReference>
<dbReference type="GO" id="GO:0005524">
    <property type="term" value="F:ATP binding"/>
    <property type="evidence" value="ECO:0007669"/>
    <property type="project" value="UniProtKB-KW"/>
</dbReference>
<gene>
    <name evidence="16" type="primary">pyk</name>
    <name evidence="16" type="ORF">ENV17_07025</name>
</gene>
<dbReference type="InterPro" id="IPR011037">
    <property type="entry name" value="Pyrv_Knase-like_insert_dom_sf"/>
</dbReference>
<evidence type="ECO:0000256" key="5">
    <source>
        <dbReference type="ARBA" id="ARBA00022723"/>
    </source>
</evidence>
<dbReference type="Gene3D" id="2.40.33.10">
    <property type="entry name" value="PK beta-barrel domain-like"/>
    <property type="match status" value="1"/>
</dbReference>
<evidence type="ECO:0000256" key="11">
    <source>
        <dbReference type="ARBA" id="ARBA00023317"/>
    </source>
</evidence>
<evidence type="ECO:0000256" key="6">
    <source>
        <dbReference type="ARBA" id="ARBA00022741"/>
    </source>
</evidence>
<comment type="pathway">
    <text evidence="1 13">Carbohydrate degradation; glycolysis; pyruvate from D-glyceraldehyde 3-phosphate: step 5/5.</text>
</comment>
<dbReference type="AlphaFoldDB" id="A0A7C4BBD9"/>
<organism evidence="16">
    <name type="scientific">Thermofilum pendens</name>
    <dbReference type="NCBI Taxonomy" id="2269"/>
    <lineage>
        <taxon>Archaea</taxon>
        <taxon>Thermoproteota</taxon>
        <taxon>Thermoprotei</taxon>
        <taxon>Thermofilales</taxon>
        <taxon>Thermofilaceae</taxon>
        <taxon>Thermofilum</taxon>
    </lineage>
</organism>
<comment type="similarity">
    <text evidence="2 13">Belongs to the pyruvate kinase family.</text>
</comment>
<dbReference type="Pfam" id="PF00224">
    <property type="entry name" value="PK"/>
    <property type="match status" value="1"/>
</dbReference>
<evidence type="ECO:0000256" key="3">
    <source>
        <dbReference type="ARBA" id="ARBA00012142"/>
    </source>
</evidence>
<dbReference type="InterPro" id="IPR018209">
    <property type="entry name" value="Pyrv_Knase_AS"/>
</dbReference>
<dbReference type="InterPro" id="IPR015793">
    <property type="entry name" value="Pyrv_Knase_brl"/>
</dbReference>
<dbReference type="Pfam" id="PF02887">
    <property type="entry name" value="PK_C"/>
    <property type="match status" value="1"/>
</dbReference>
<dbReference type="UniPathway" id="UPA00109">
    <property type="reaction ID" value="UER00188"/>
</dbReference>
<dbReference type="SUPFAM" id="SSF52935">
    <property type="entry name" value="PK C-terminal domain-like"/>
    <property type="match status" value="1"/>
</dbReference>